<evidence type="ECO:0000313" key="1">
    <source>
        <dbReference type="EMBL" id="KAJ4402543.1"/>
    </source>
</evidence>
<comment type="caution">
    <text evidence="1">The sequence shown here is derived from an EMBL/GenBank/DDBJ whole genome shotgun (WGS) entry which is preliminary data.</text>
</comment>
<dbReference type="OrthoDB" id="10261384at2759"/>
<name>A0A9W9D552_9PLEO</name>
<organism evidence="1 2">
    <name type="scientific">Didymella pomorum</name>
    <dbReference type="NCBI Taxonomy" id="749634"/>
    <lineage>
        <taxon>Eukaryota</taxon>
        <taxon>Fungi</taxon>
        <taxon>Dikarya</taxon>
        <taxon>Ascomycota</taxon>
        <taxon>Pezizomycotina</taxon>
        <taxon>Dothideomycetes</taxon>
        <taxon>Pleosporomycetidae</taxon>
        <taxon>Pleosporales</taxon>
        <taxon>Pleosporineae</taxon>
        <taxon>Didymellaceae</taxon>
        <taxon>Didymella</taxon>
    </lineage>
</organism>
<reference evidence="1" key="1">
    <citation type="submission" date="2022-10" db="EMBL/GenBank/DDBJ databases">
        <title>Tapping the CABI collections for fungal endophytes: first genome assemblies for Collariella, Neodidymelliopsis, Ascochyta clinopodiicola, Didymella pomorum, Didymosphaeria variabile, Neocosmospora piperis and Neocucurbitaria cava.</title>
        <authorList>
            <person name="Hill R."/>
        </authorList>
    </citation>
    <scope>NUCLEOTIDE SEQUENCE</scope>
    <source>
        <strain evidence="1">IMI 355091</strain>
    </source>
</reference>
<dbReference type="Pfam" id="PF10199">
    <property type="entry name" value="Adaptin_binding"/>
    <property type="match status" value="1"/>
</dbReference>
<gene>
    <name evidence="1" type="ORF">N0V91_007081</name>
</gene>
<keyword evidence="2" id="KW-1185">Reference proteome</keyword>
<dbReference type="Proteomes" id="UP001140510">
    <property type="component" value="Unassembled WGS sequence"/>
</dbReference>
<dbReference type="AlphaFoldDB" id="A0A9W9D552"/>
<accession>A0A9W9D552</accession>
<protein>
    <submittedName>
        <fullName evidence="1">Uncharacterized protein</fullName>
    </submittedName>
</protein>
<evidence type="ECO:0000313" key="2">
    <source>
        <dbReference type="Proteomes" id="UP001140510"/>
    </source>
</evidence>
<dbReference type="EMBL" id="JAPEVA010000060">
    <property type="protein sequence ID" value="KAJ4402543.1"/>
    <property type="molecule type" value="Genomic_DNA"/>
</dbReference>
<sequence>MELFGVKDALHADGAEELGERSELGDKDVEELEVLMKKMVAIKELGEGMGEEERKRFAAKAVNDILKEL</sequence>
<proteinExistence type="predicted"/>